<dbReference type="Proteomes" id="UP000789405">
    <property type="component" value="Unassembled WGS sequence"/>
</dbReference>
<feature type="coiled-coil region" evidence="1">
    <location>
        <begin position="38"/>
        <end position="65"/>
    </location>
</feature>
<organism evidence="2 3">
    <name type="scientific">Dentiscutata erythropus</name>
    <dbReference type="NCBI Taxonomy" id="1348616"/>
    <lineage>
        <taxon>Eukaryota</taxon>
        <taxon>Fungi</taxon>
        <taxon>Fungi incertae sedis</taxon>
        <taxon>Mucoromycota</taxon>
        <taxon>Glomeromycotina</taxon>
        <taxon>Glomeromycetes</taxon>
        <taxon>Diversisporales</taxon>
        <taxon>Gigasporaceae</taxon>
        <taxon>Dentiscutata</taxon>
    </lineage>
</organism>
<name>A0A9N9DSJ5_9GLOM</name>
<protein>
    <submittedName>
        <fullName evidence="2">16498_t:CDS:1</fullName>
    </submittedName>
</protein>
<evidence type="ECO:0000256" key="1">
    <source>
        <dbReference type="SAM" id="Coils"/>
    </source>
</evidence>
<keyword evidence="1" id="KW-0175">Coiled coil</keyword>
<evidence type="ECO:0000313" key="3">
    <source>
        <dbReference type="Proteomes" id="UP000789405"/>
    </source>
</evidence>
<gene>
    <name evidence="2" type="ORF">DERYTH_LOCUS9951</name>
</gene>
<keyword evidence="3" id="KW-1185">Reference proteome</keyword>
<proteinExistence type="predicted"/>
<dbReference type="AlphaFoldDB" id="A0A9N9DSJ5"/>
<accession>A0A9N9DSJ5</accession>
<reference evidence="2" key="1">
    <citation type="submission" date="2021-06" db="EMBL/GenBank/DDBJ databases">
        <authorList>
            <person name="Kallberg Y."/>
            <person name="Tangrot J."/>
            <person name="Rosling A."/>
        </authorList>
    </citation>
    <scope>NUCLEOTIDE SEQUENCE</scope>
    <source>
        <strain evidence="2">MA453B</strain>
    </source>
</reference>
<sequence length="71" mass="7999">MCDRIITGDSFEQPTYPPITLTSSSSSAPSYFDPTSTNKELWSEIKLLNNRVERLESKLELYKNPGTSPLC</sequence>
<evidence type="ECO:0000313" key="2">
    <source>
        <dbReference type="EMBL" id="CAG8646589.1"/>
    </source>
</evidence>
<dbReference type="EMBL" id="CAJVPY010005596">
    <property type="protein sequence ID" value="CAG8646589.1"/>
    <property type="molecule type" value="Genomic_DNA"/>
</dbReference>
<comment type="caution">
    <text evidence="2">The sequence shown here is derived from an EMBL/GenBank/DDBJ whole genome shotgun (WGS) entry which is preliminary data.</text>
</comment>